<dbReference type="STRING" id="553510.B1H19_18980"/>
<dbReference type="Proteomes" id="UP000192726">
    <property type="component" value="Chromosome"/>
</dbReference>
<evidence type="ECO:0000313" key="3">
    <source>
        <dbReference type="EMBL" id="ARF55993.1"/>
    </source>
</evidence>
<dbReference type="EMBL" id="CP020569">
    <property type="protein sequence ID" value="ARF55993.1"/>
    <property type="molecule type" value="Genomic_DNA"/>
</dbReference>
<feature type="domain" description="Transposase IS30-like HTH" evidence="2">
    <location>
        <begin position="6"/>
        <end position="40"/>
    </location>
</feature>
<evidence type="ECO:0000259" key="2">
    <source>
        <dbReference type="Pfam" id="PF13936"/>
    </source>
</evidence>
<dbReference type="KEGG" id="sgv:B1H19_18980"/>
<dbReference type="SUPFAM" id="SSF46689">
    <property type="entry name" value="Homeodomain-like"/>
    <property type="match status" value="1"/>
</dbReference>
<dbReference type="InterPro" id="IPR025246">
    <property type="entry name" value="IS30-like_HTH"/>
</dbReference>
<dbReference type="AlphaFoldDB" id="A0A1V0TSX6"/>
<feature type="region of interest" description="Disordered" evidence="1">
    <location>
        <begin position="1"/>
        <end position="24"/>
    </location>
</feature>
<accession>A0A1V0TSX6</accession>
<dbReference type="Pfam" id="PF13936">
    <property type="entry name" value="HTH_38"/>
    <property type="match status" value="1"/>
</dbReference>
<protein>
    <recommendedName>
        <fullName evidence="2">Transposase IS30-like HTH domain-containing protein</fullName>
    </recommendedName>
</protein>
<evidence type="ECO:0000313" key="4">
    <source>
        <dbReference type="Proteomes" id="UP000192726"/>
    </source>
</evidence>
<organism evidence="3 4">
    <name type="scientific">Streptomyces gilvosporeus</name>
    <dbReference type="NCBI Taxonomy" id="553510"/>
    <lineage>
        <taxon>Bacteria</taxon>
        <taxon>Bacillati</taxon>
        <taxon>Actinomycetota</taxon>
        <taxon>Actinomycetes</taxon>
        <taxon>Kitasatosporales</taxon>
        <taxon>Streptomycetaceae</taxon>
        <taxon>Streptomyces</taxon>
    </lineage>
</organism>
<dbReference type="InterPro" id="IPR009057">
    <property type="entry name" value="Homeodomain-like_sf"/>
</dbReference>
<feature type="compositionally biased region" description="Basic and acidic residues" evidence="1">
    <location>
        <begin position="1"/>
        <end position="21"/>
    </location>
</feature>
<sequence length="169" mass="18232">MQRRPVTADERTEIQRRHAAGETRNQIARALGRSASTISRIAGELGLRFEGGARTAAATEARRLDLAALRRDLVERLYLRAAANLDRVEAPDGYVRVELLPDGRTVRVVTDAPPAQDERHHSHAIGTYLSSAQRLADVDSDGESRGASMLDRLADALLGPANGGDDEGG</sequence>
<name>A0A1V0TSX6_9ACTN</name>
<reference evidence="3 4" key="1">
    <citation type="submission" date="2017-04" db="EMBL/GenBank/DDBJ databases">
        <title>Complete Genome Sequence of Streptomyces gilvosporeus F607, a Capable Producer of Natamycin.</title>
        <authorList>
            <person name="Zong G."/>
            <person name="Zhong C."/>
            <person name="Fu J."/>
            <person name="Qin R."/>
            <person name="Cao G."/>
        </authorList>
    </citation>
    <scope>NUCLEOTIDE SEQUENCE [LARGE SCALE GENOMIC DNA]</scope>
    <source>
        <strain evidence="3 4">F607</strain>
    </source>
</reference>
<keyword evidence="4" id="KW-1185">Reference proteome</keyword>
<gene>
    <name evidence="3" type="ORF">B1H19_18980</name>
</gene>
<dbReference type="OrthoDB" id="4551805at2"/>
<dbReference type="RefSeq" id="WP_083105848.1">
    <property type="nucleotide sequence ID" value="NZ_CP020569.1"/>
</dbReference>
<proteinExistence type="predicted"/>
<dbReference type="Gene3D" id="1.10.10.60">
    <property type="entry name" value="Homeodomain-like"/>
    <property type="match status" value="1"/>
</dbReference>
<evidence type="ECO:0000256" key="1">
    <source>
        <dbReference type="SAM" id="MobiDB-lite"/>
    </source>
</evidence>